<accession>A0A521DC38</accession>
<keyword evidence="1" id="KW-0812">Transmembrane</keyword>
<keyword evidence="1" id="KW-1133">Transmembrane helix</keyword>
<evidence type="ECO:0000313" key="3">
    <source>
        <dbReference type="Proteomes" id="UP000317557"/>
    </source>
</evidence>
<proteinExistence type="predicted"/>
<evidence type="ECO:0000313" key="2">
    <source>
        <dbReference type="EMBL" id="SMO69206.1"/>
    </source>
</evidence>
<name>A0A521DC38_9BACT</name>
<dbReference type="AlphaFoldDB" id="A0A521DC38"/>
<dbReference type="Proteomes" id="UP000317557">
    <property type="component" value="Unassembled WGS sequence"/>
</dbReference>
<feature type="transmembrane region" description="Helical" evidence="1">
    <location>
        <begin position="15"/>
        <end position="33"/>
    </location>
</feature>
<evidence type="ECO:0000256" key="1">
    <source>
        <dbReference type="SAM" id="Phobius"/>
    </source>
</evidence>
<gene>
    <name evidence="2" type="ORF">SAMN06265219_10818</name>
</gene>
<feature type="transmembrane region" description="Helical" evidence="1">
    <location>
        <begin position="45"/>
        <end position="64"/>
    </location>
</feature>
<keyword evidence="3" id="KW-1185">Reference proteome</keyword>
<reference evidence="2 3" key="1">
    <citation type="submission" date="2017-05" db="EMBL/GenBank/DDBJ databases">
        <authorList>
            <person name="Varghese N."/>
            <person name="Submissions S."/>
        </authorList>
    </citation>
    <scope>NUCLEOTIDE SEQUENCE [LARGE SCALE GENOMIC DNA]</scope>
    <source>
        <strain evidence="2 3">DSM 21985</strain>
    </source>
</reference>
<organism evidence="2 3">
    <name type="scientific">Gracilimonas mengyeensis</name>
    <dbReference type="NCBI Taxonomy" id="1302730"/>
    <lineage>
        <taxon>Bacteria</taxon>
        <taxon>Pseudomonadati</taxon>
        <taxon>Balneolota</taxon>
        <taxon>Balneolia</taxon>
        <taxon>Balneolales</taxon>
        <taxon>Balneolaceae</taxon>
        <taxon>Gracilimonas</taxon>
    </lineage>
</organism>
<sequence length="105" mass="11700">MNTTKSEFSITSTQMAYWLSISFLIFMCIFFLVDHSVTLLEYRGFTLSTTGVLGMLSVGAYGWYASKKGHPQKTSFQHILFSLGFTIITTAVYVSAVTVAKWFAG</sequence>
<protein>
    <submittedName>
        <fullName evidence="2">Uncharacterized protein</fullName>
    </submittedName>
</protein>
<keyword evidence="1" id="KW-0472">Membrane</keyword>
<feature type="transmembrane region" description="Helical" evidence="1">
    <location>
        <begin position="76"/>
        <end position="104"/>
    </location>
</feature>
<dbReference type="EMBL" id="FXTP01000008">
    <property type="protein sequence ID" value="SMO69206.1"/>
    <property type="molecule type" value="Genomic_DNA"/>
</dbReference>
<dbReference type="RefSeq" id="WP_142454486.1">
    <property type="nucleotide sequence ID" value="NZ_FXTP01000008.1"/>
</dbReference>